<accession>A0AAV2Z5M7</accession>
<comment type="subcellular location">
    <subcellularLocation>
        <location evidence="1">Membrane</location>
        <topology evidence="1">Multi-pass membrane protein</topology>
    </subcellularLocation>
</comment>
<feature type="transmembrane region" description="Helical" evidence="7">
    <location>
        <begin position="108"/>
        <end position="129"/>
    </location>
</feature>
<dbReference type="Proteomes" id="UP001146120">
    <property type="component" value="Unassembled WGS sequence"/>
</dbReference>
<keyword evidence="11" id="KW-1185">Reference proteome</keyword>
<feature type="transmembrane region" description="Helical" evidence="7">
    <location>
        <begin position="165"/>
        <end position="183"/>
    </location>
</feature>
<evidence type="ECO:0000256" key="2">
    <source>
        <dbReference type="ARBA" id="ARBA00006244"/>
    </source>
</evidence>
<evidence type="ECO:0000256" key="1">
    <source>
        <dbReference type="ARBA" id="ARBA00004141"/>
    </source>
</evidence>
<feature type="transmembrane region" description="Helical" evidence="7">
    <location>
        <begin position="190"/>
        <end position="210"/>
    </location>
</feature>
<comment type="caution">
    <text evidence="10">The sequence shown here is derived from an EMBL/GenBank/DDBJ whole genome shotgun (WGS) entry which is preliminary data.</text>
</comment>
<dbReference type="InterPro" id="IPR025256">
    <property type="entry name" value="TM7S3/TM198-like_dom"/>
</dbReference>
<feature type="signal peptide" evidence="8">
    <location>
        <begin position="1"/>
        <end position="27"/>
    </location>
</feature>
<feature type="transmembrane region" description="Helical" evidence="7">
    <location>
        <begin position="82"/>
        <end position="102"/>
    </location>
</feature>
<dbReference type="InterPro" id="IPR040236">
    <property type="entry name" value="TMEM198"/>
</dbReference>
<dbReference type="AlphaFoldDB" id="A0AAV2Z5M7"/>
<evidence type="ECO:0000256" key="4">
    <source>
        <dbReference type="ARBA" id="ARBA00022989"/>
    </source>
</evidence>
<feature type="domain" description="TM7S3/TM198-like" evidence="9">
    <location>
        <begin position="60"/>
        <end position="258"/>
    </location>
</feature>
<reference evidence="10" key="2">
    <citation type="journal article" date="2023" name="Microbiol Resour">
        <title>Decontamination and Annotation of the Draft Genome Sequence of the Oomycete Lagenidium giganteum ARSEF 373.</title>
        <authorList>
            <person name="Morgan W.R."/>
            <person name="Tartar A."/>
        </authorList>
    </citation>
    <scope>NUCLEOTIDE SEQUENCE</scope>
    <source>
        <strain evidence="10">ARSEF 373</strain>
    </source>
</reference>
<proteinExistence type="inferred from homology"/>
<dbReference type="EMBL" id="DAKRPA010000028">
    <property type="protein sequence ID" value="DBA02683.1"/>
    <property type="molecule type" value="Genomic_DNA"/>
</dbReference>
<keyword evidence="3 7" id="KW-0812">Transmembrane</keyword>
<evidence type="ECO:0000256" key="3">
    <source>
        <dbReference type="ARBA" id="ARBA00022692"/>
    </source>
</evidence>
<reference evidence="10" key="1">
    <citation type="submission" date="2022-11" db="EMBL/GenBank/DDBJ databases">
        <authorList>
            <person name="Morgan W.R."/>
            <person name="Tartar A."/>
        </authorList>
    </citation>
    <scope>NUCLEOTIDE SEQUENCE</scope>
    <source>
        <strain evidence="10">ARSEF 373</strain>
    </source>
</reference>
<feature type="chain" id="PRO_5043999517" description="Transmembrane protein 198" evidence="8">
    <location>
        <begin position="28"/>
        <end position="276"/>
    </location>
</feature>
<gene>
    <name evidence="10" type="ORF">N0F65_010508</name>
</gene>
<comment type="similarity">
    <text evidence="2">Belongs to the TMEM198 family.</text>
</comment>
<feature type="transmembrane region" description="Helical" evidence="7">
    <location>
        <begin position="136"/>
        <end position="159"/>
    </location>
</feature>
<evidence type="ECO:0000259" key="9">
    <source>
        <dbReference type="Pfam" id="PF13886"/>
    </source>
</evidence>
<sequence length="276" mass="29643">MPFHLTVRPTALLALVTWTMLVMFAQAADEDKAAIPAVRNATLSIFDSSDGIKAAPAAAAAIAIAAGLIVCFFGYRLLRPTMFLCGFLLGGVIVTSVIEYLFKSKSWFHMAMWIGFVVGGLIVGTMIVVMYNMGIFLVGAAAGVFLGYSLNTSIAHKIMPSQPSLSLLIFALVLGLLGGILAVKLEKPVVIVATSFVGAELAVWGIGYFGKNYPDATSLDTFRKRDDSGNYTYDIPGAWWAYLGGIIALFVLGMFMQFKKTGRDSSSSISDYRSKA</sequence>
<evidence type="ECO:0000256" key="6">
    <source>
        <dbReference type="ARBA" id="ARBA00049737"/>
    </source>
</evidence>
<evidence type="ECO:0000313" key="10">
    <source>
        <dbReference type="EMBL" id="DBA02683.1"/>
    </source>
</evidence>
<evidence type="ECO:0000313" key="11">
    <source>
        <dbReference type="Proteomes" id="UP001146120"/>
    </source>
</evidence>
<dbReference type="GO" id="GO:0005886">
    <property type="term" value="C:plasma membrane"/>
    <property type="evidence" value="ECO:0007669"/>
    <property type="project" value="TreeGrafter"/>
</dbReference>
<keyword evidence="4 7" id="KW-1133">Transmembrane helix</keyword>
<dbReference type="PANTHER" id="PTHR31247">
    <property type="entry name" value="TRANSMEMBRANE PROTEIN 198 FAMILY MEMBER"/>
    <property type="match status" value="1"/>
</dbReference>
<organism evidence="10 11">
    <name type="scientific">Lagenidium giganteum</name>
    <dbReference type="NCBI Taxonomy" id="4803"/>
    <lineage>
        <taxon>Eukaryota</taxon>
        <taxon>Sar</taxon>
        <taxon>Stramenopiles</taxon>
        <taxon>Oomycota</taxon>
        <taxon>Peronosporomycetes</taxon>
        <taxon>Pythiales</taxon>
        <taxon>Pythiaceae</taxon>
    </lineage>
</organism>
<protein>
    <recommendedName>
        <fullName evidence="6">Transmembrane protein 198</fullName>
    </recommendedName>
</protein>
<feature type="transmembrane region" description="Helical" evidence="7">
    <location>
        <begin position="51"/>
        <end position="75"/>
    </location>
</feature>
<feature type="transmembrane region" description="Helical" evidence="7">
    <location>
        <begin position="239"/>
        <end position="258"/>
    </location>
</feature>
<dbReference type="Pfam" id="PF13886">
    <property type="entry name" value="TM7S3_TM198"/>
    <property type="match status" value="1"/>
</dbReference>
<keyword evidence="5 7" id="KW-0472">Membrane</keyword>
<evidence type="ECO:0000256" key="5">
    <source>
        <dbReference type="ARBA" id="ARBA00023136"/>
    </source>
</evidence>
<name>A0AAV2Z5M7_9STRA</name>
<dbReference type="PANTHER" id="PTHR31247:SF5">
    <property type="entry name" value="DUF4203 DOMAIN-CONTAINING PROTEIN"/>
    <property type="match status" value="1"/>
</dbReference>
<evidence type="ECO:0000256" key="7">
    <source>
        <dbReference type="SAM" id="Phobius"/>
    </source>
</evidence>
<keyword evidence="8" id="KW-0732">Signal</keyword>
<evidence type="ECO:0000256" key="8">
    <source>
        <dbReference type="SAM" id="SignalP"/>
    </source>
</evidence>